<evidence type="ECO:0000313" key="2">
    <source>
        <dbReference type="EMBL" id="CAD8732297.1"/>
    </source>
</evidence>
<proteinExistence type="predicted"/>
<evidence type="ECO:0000256" key="1">
    <source>
        <dbReference type="SAM" id="Phobius"/>
    </source>
</evidence>
<protein>
    <submittedName>
        <fullName evidence="2">Uncharacterized protein</fullName>
    </submittedName>
</protein>
<feature type="transmembrane region" description="Helical" evidence="1">
    <location>
        <begin position="118"/>
        <end position="141"/>
    </location>
</feature>
<feature type="transmembrane region" description="Helical" evidence="1">
    <location>
        <begin position="169"/>
        <end position="196"/>
    </location>
</feature>
<dbReference type="AlphaFoldDB" id="A0A7S0TF34"/>
<dbReference type="EMBL" id="HBFI01001684">
    <property type="protein sequence ID" value="CAD8732297.1"/>
    <property type="molecule type" value="Transcribed_RNA"/>
</dbReference>
<gene>
    <name evidence="2" type="ORF">EMAR1385_LOCUS1176</name>
</gene>
<keyword evidence="1" id="KW-0812">Transmembrane</keyword>
<keyword evidence="1" id="KW-1133">Transmembrane helix</keyword>
<accession>A0A7S0TF34</accession>
<name>A0A7S0TF34_9EUKA</name>
<keyword evidence="1" id="KW-0472">Membrane</keyword>
<reference evidence="2" key="1">
    <citation type="submission" date="2021-01" db="EMBL/GenBank/DDBJ databases">
        <authorList>
            <person name="Corre E."/>
            <person name="Pelletier E."/>
            <person name="Niang G."/>
            <person name="Scheremetjew M."/>
            <person name="Finn R."/>
            <person name="Kale V."/>
            <person name="Holt S."/>
            <person name="Cochrane G."/>
            <person name="Meng A."/>
            <person name="Brown T."/>
            <person name="Cohen L."/>
        </authorList>
    </citation>
    <scope>NUCLEOTIDE SEQUENCE</scope>
</reference>
<sequence>MAARTQFWFRLNSLKPTALRYRVNINRCKQMNSYQSHRYYASISIRKSTPTWRAGGACIFGVCLSFGTYRIMCNPWFAHAAVNNYNPSSQFNEKQWMQVAEEINHMGHNLRKSTQVRWYEYIAVIGSFFVFGLGILLWPLYKYRLHQRAIKSLKIGPLRCRLKGTLRSYLFDVVLYYVLFTIMTVGIYPLFGFAYIHEAHWFDVNTEWFVPTSHEFVHEHDAPEETSVDHI</sequence>
<organism evidence="2">
    <name type="scientific">Elphidium margaritaceum</name>
    <dbReference type="NCBI Taxonomy" id="933848"/>
    <lineage>
        <taxon>Eukaryota</taxon>
        <taxon>Sar</taxon>
        <taxon>Rhizaria</taxon>
        <taxon>Retaria</taxon>
        <taxon>Foraminifera</taxon>
        <taxon>Rotaliida</taxon>
        <taxon>Elphidiidae</taxon>
        <taxon>Elphidium</taxon>
    </lineage>
</organism>
<feature type="transmembrane region" description="Helical" evidence="1">
    <location>
        <begin position="52"/>
        <end position="72"/>
    </location>
</feature>